<keyword evidence="3" id="KW-1185">Reference proteome</keyword>
<dbReference type="InParanoid" id="F9X5U6"/>
<dbReference type="KEGG" id="ztr:MYCGRDRAFT_17373"/>
<dbReference type="InterPro" id="IPR000210">
    <property type="entry name" value="BTB/POZ_dom"/>
</dbReference>
<dbReference type="PANTHER" id="PTHR47843:SF5">
    <property type="entry name" value="BTB_POZ DOMAIN PROTEIN"/>
    <property type="match status" value="1"/>
</dbReference>
<dbReference type="OMA" id="QLDGPWK"/>
<gene>
    <name evidence="2" type="ORF">MYCGRDRAFT_17373</name>
</gene>
<dbReference type="RefSeq" id="XP_003854029.1">
    <property type="nucleotide sequence ID" value="XM_003853981.1"/>
</dbReference>
<feature type="non-terminal residue" evidence="2">
    <location>
        <position position="192"/>
    </location>
</feature>
<feature type="non-terminal residue" evidence="2">
    <location>
        <position position="1"/>
    </location>
</feature>
<dbReference type="OrthoDB" id="6359816at2759"/>
<dbReference type="PANTHER" id="PTHR47843">
    <property type="entry name" value="BTB DOMAIN-CONTAINING PROTEIN-RELATED"/>
    <property type="match status" value="1"/>
</dbReference>
<evidence type="ECO:0000259" key="1">
    <source>
        <dbReference type="PROSITE" id="PS50097"/>
    </source>
</evidence>
<dbReference type="Proteomes" id="UP000008062">
    <property type="component" value="Chromosome 3"/>
</dbReference>
<reference evidence="2 3" key="1">
    <citation type="journal article" date="2011" name="PLoS Genet.">
        <title>Finished genome of the fungal wheat pathogen Mycosphaerella graminicola reveals dispensome structure, chromosome plasticity, and stealth pathogenesis.</title>
        <authorList>
            <person name="Goodwin S.B."/>
            <person name="Ben M'barek S."/>
            <person name="Dhillon B."/>
            <person name="Wittenberg A.H.J."/>
            <person name="Crane C.F."/>
            <person name="Hane J.K."/>
            <person name="Foster A.J."/>
            <person name="Van der Lee T.A.J."/>
            <person name="Grimwood J."/>
            <person name="Aerts A."/>
            <person name="Antoniw J."/>
            <person name="Bailey A."/>
            <person name="Bluhm B."/>
            <person name="Bowler J."/>
            <person name="Bristow J."/>
            <person name="van der Burgt A."/>
            <person name="Canto-Canche B."/>
            <person name="Churchill A.C.L."/>
            <person name="Conde-Ferraez L."/>
            <person name="Cools H.J."/>
            <person name="Coutinho P.M."/>
            <person name="Csukai M."/>
            <person name="Dehal P."/>
            <person name="De Wit P."/>
            <person name="Donzelli B."/>
            <person name="van de Geest H.C."/>
            <person name="van Ham R.C.H.J."/>
            <person name="Hammond-Kosack K.E."/>
            <person name="Henrissat B."/>
            <person name="Kilian A."/>
            <person name="Kobayashi A.K."/>
            <person name="Koopmann E."/>
            <person name="Kourmpetis Y."/>
            <person name="Kuzniar A."/>
            <person name="Lindquist E."/>
            <person name="Lombard V."/>
            <person name="Maliepaard C."/>
            <person name="Martins N."/>
            <person name="Mehrabi R."/>
            <person name="Nap J.P.H."/>
            <person name="Ponomarenko A."/>
            <person name="Rudd J.J."/>
            <person name="Salamov A."/>
            <person name="Schmutz J."/>
            <person name="Schouten H.J."/>
            <person name="Shapiro H."/>
            <person name="Stergiopoulos I."/>
            <person name="Torriani S.F.F."/>
            <person name="Tu H."/>
            <person name="de Vries R.P."/>
            <person name="Waalwijk C."/>
            <person name="Ware S.B."/>
            <person name="Wiebenga A."/>
            <person name="Zwiers L.-H."/>
            <person name="Oliver R.P."/>
            <person name="Grigoriev I.V."/>
            <person name="Kema G.H.J."/>
        </authorList>
    </citation>
    <scope>NUCLEOTIDE SEQUENCE [LARGE SCALE GENOMIC DNA]</scope>
    <source>
        <strain evidence="3">CBS 115943 / IPO323</strain>
    </source>
</reference>
<sequence length="192" mass="21746">SRYLASSQLSDFKIICGAHVFNVHKIILAAQSDYFEAVICGGFKESIEGVIELRPFDHAQPDDTHDDPAMVKILVDYFYLQDYEFEEPCMPMKRTASDDMIGHARVFAIALKYGVPALKRAAVDKFQNTIKTQWSHNDFPSVIEEVYSSTPDEVRELREVVARTILKNPKSLQSKEVEATIRSIDGLAFDLL</sequence>
<dbReference type="Pfam" id="PF00651">
    <property type="entry name" value="BTB"/>
    <property type="match status" value="1"/>
</dbReference>
<dbReference type="EMBL" id="CM001198">
    <property type="protein sequence ID" value="EGP89005.1"/>
    <property type="molecule type" value="Genomic_DNA"/>
</dbReference>
<dbReference type="Gene3D" id="3.30.710.10">
    <property type="entry name" value="Potassium Channel Kv1.1, Chain A"/>
    <property type="match status" value="1"/>
</dbReference>
<evidence type="ECO:0000313" key="2">
    <source>
        <dbReference type="EMBL" id="EGP89005.1"/>
    </source>
</evidence>
<dbReference type="CDD" id="cd18186">
    <property type="entry name" value="BTB_POZ_ZBTB_KLHL-like"/>
    <property type="match status" value="1"/>
</dbReference>
<dbReference type="InterPro" id="IPR011333">
    <property type="entry name" value="SKP1/BTB/POZ_sf"/>
</dbReference>
<dbReference type="STRING" id="336722.F9X5U6"/>
<dbReference type="HOGENOM" id="CLU_057752_5_3_1"/>
<feature type="domain" description="BTB" evidence="1">
    <location>
        <begin position="10"/>
        <end position="87"/>
    </location>
</feature>
<accession>F9X5U6</accession>
<evidence type="ECO:0000313" key="3">
    <source>
        <dbReference type="Proteomes" id="UP000008062"/>
    </source>
</evidence>
<dbReference type="eggNOG" id="ENOG502SQDU">
    <property type="taxonomic scope" value="Eukaryota"/>
</dbReference>
<name>F9X5U6_ZYMTI</name>
<protein>
    <recommendedName>
        <fullName evidence="1">BTB domain-containing protein</fullName>
    </recommendedName>
</protein>
<dbReference type="SUPFAM" id="SSF54695">
    <property type="entry name" value="POZ domain"/>
    <property type="match status" value="1"/>
</dbReference>
<dbReference type="AlphaFoldDB" id="F9X5U6"/>
<proteinExistence type="predicted"/>
<dbReference type="PROSITE" id="PS50097">
    <property type="entry name" value="BTB"/>
    <property type="match status" value="1"/>
</dbReference>
<dbReference type="GeneID" id="13395435"/>
<organism evidence="2 3">
    <name type="scientific">Zymoseptoria tritici (strain CBS 115943 / IPO323)</name>
    <name type="common">Speckled leaf blotch fungus</name>
    <name type="synonym">Septoria tritici</name>
    <dbReference type="NCBI Taxonomy" id="336722"/>
    <lineage>
        <taxon>Eukaryota</taxon>
        <taxon>Fungi</taxon>
        <taxon>Dikarya</taxon>
        <taxon>Ascomycota</taxon>
        <taxon>Pezizomycotina</taxon>
        <taxon>Dothideomycetes</taxon>
        <taxon>Dothideomycetidae</taxon>
        <taxon>Mycosphaerellales</taxon>
        <taxon>Mycosphaerellaceae</taxon>
        <taxon>Zymoseptoria</taxon>
    </lineage>
</organism>